<evidence type="ECO:0000256" key="4">
    <source>
        <dbReference type="ARBA" id="ARBA00023163"/>
    </source>
</evidence>
<dbReference type="Pfam" id="PF00249">
    <property type="entry name" value="Myb_DNA-binding"/>
    <property type="match status" value="4"/>
</dbReference>
<dbReference type="GO" id="GO:0019185">
    <property type="term" value="C:snRNA-activating protein complex"/>
    <property type="evidence" value="ECO:0007669"/>
    <property type="project" value="TreeGrafter"/>
</dbReference>
<dbReference type="SUPFAM" id="SSF46689">
    <property type="entry name" value="Homeodomain-like"/>
    <property type="match status" value="3"/>
</dbReference>
<keyword evidence="3" id="KW-0238">DNA-binding</keyword>
<dbReference type="PANTHER" id="PTHR46621:SF1">
    <property type="entry name" value="SNRNA-ACTIVATING PROTEIN COMPLEX SUBUNIT 4"/>
    <property type="match status" value="1"/>
</dbReference>
<evidence type="ECO:0000259" key="7">
    <source>
        <dbReference type="PROSITE" id="PS50090"/>
    </source>
</evidence>
<feature type="domain" description="Myb-like" evidence="7">
    <location>
        <begin position="638"/>
        <end position="689"/>
    </location>
</feature>
<organism evidence="9 10">
    <name type="scientific">Escallonia rubra</name>
    <dbReference type="NCBI Taxonomy" id="112253"/>
    <lineage>
        <taxon>Eukaryota</taxon>
        <taxon>Viridiplantae</taxon>
        <taxon>Streptophyta</taxon>
        <taxon>Embryophyta</taxon>
        <taxon>Tracheophyta</taxon>
        <taxon>Spermatophyta</taxon>
        <taxon>Magnoliopsida</taxon>
        <taxon>eudicotyledons</taxon>
        <taxon>Gunneridae</taxon>
        <taxon>Pentapetalae</taxon>
        <taxon>asterids</taxon>
        <taxon>campanulids</taxon>
        <taxon>Escalloniales</taxon>
        <taxon>Escalloniaceae</taxon>
        <taxon>Escallonia</taxon>
    </lineage>
</organism>
<keyword evidence="5" id="KW-0539">Nucleus</keyword>
<keyword evidence="10" id="KW-1185">Reference proteome</keyword>
<dbReference type="PROSITE" id="PS50090">
    <property type="entry name" value="MYB_LIKE"/>
    <property type="match status" value="4"/>
</dbReference>
<evidence type="ECO:0000256" key="2">
    <source>
        <dbReference type="ARBA" id="ARBA00023015"/>
    </source>
</evidence>
<dbReference type="InterPro" id="IPR017930">
    <property type="entry name" value="Myb_dom"/>
</dbReference>
<dbReference type="EMBL" id="JAVXUO010002768">
    <property type="protein sequence ID" value="KAK2969895.1"/>
    <property type="molecule type" value="Genomic_DNA"/>
</dbReference>
<feature type="region of interest" description="Disordered" evidence="6">
    <location>
        <begin position="1"/>
        <end position="22"/>
    </location>
</feature>
<feature type="domain" description="Myb-like" evidence="7">
    <location>
        <begin position="585"/>
        <end position="636"/>
    </location>
</feature>
<protein>
    <submittedName>
        <fullName evidence="9">Uncharacterized protein</fullName>
    </submittedName>
</protein>
<feature type="domain" description="HTH myb-type" evidence="8">
    <location>
        <begin position="696"/>
        <end position="744"/>
    </location>
</feature>
<dbReference type="InterPro" id="IPR009057">
    <property type="entry name" value="Homeodomain-like_sf"/>
</dbReference>
<keyword evidence="2" id="KW-0805">Transcription regulation</keyword>
<feature type="domain" description="Myb-like" evidence="7">
    <location>
        <begin position="690"/>
        <end position="740"/>
    </location>
</feature>
<feature type="region of interest" description="Disordered" evidence="6">
    <location>
        <begin position="1049"/>
        <end position="1069"/>
    </location>
</feature>
<feature type="non-terminal residue" evidence="9">
    <location>
        <position position="1"/>
    </location>
</feature>
<feature type="compositionally biased region" description="Low complexity" evidence="6">
    <location>
        <begin position="37"/>
        <end position="56"/>
    </location>
</feature>
<sequence length="1069" mass="120719">MAFNDDEEFSQTDSDDEDLDDDMEALRRACILTGSATAAATATAIEPPSNDGSSGNDDSDDEDDDVELVRNIQRRFLVADEEPLSLNPLCSLPPAGDDYEDDFETLRAIQRRFSDYTDDSLRNGIEDPLQNCEQVGATNIPWEKETSNNLFAGKTNIGEGFPDSVDASFTSTVTESSIDGLDGIRPHSGFIDSHASGAGNVNALPARDSGFPKSAQAFIDAIKKNRSCQKFLRSKLIQLEARIEENKKLRQHVKILKDFQVTCRKRTGRALSQKKDARVQLISVPKLRANIKVNEKKVPAMYYGPPENSHVANYKMALTKFPLSISRQMWSKEEKENLAKGIKQQFQKMLLQDSLHMFRIEFVFLKDYVFTVDGNFLTHALLDSGVEGYPVDYSDVNSIMTSIRDHDVTPEKLRLFLPKVNWENLVSMYVSGRSGAECEARWATVFGRKFNKFLQDTCRSSFDGGTRKQWQVKAKASGTSMRPEVLCLGRKEESLNSFRNREKVNYVIIMWKPVITCLQKTEMGAMWRNCEDPLINRHPWTKMEDKFLLQIVQKRGISNWIEIAVSLGTNRTPFQCLARYQRSLNASILKSEWTVDDDDKLRTAVAAFGESDWQRVASTMEGRTGTQCSNRWLKTLHPTRQRVGTWTPDEDKRLKVAVMLFGAKNWRKIAIYVPGRTHVQCRERWVNCLDPALNLGKWSKEEDSRLKEAILELGYCWSKVAACVPPRTDSQCRRRWKYLCPHEVPLLQAARKVQKAALIANFVDRESERPALGPKDFLPLPMIDSIPESRKVVASEKQTRKLGFVRKTRSKRPTREGPIRAQKILRLTNGTDDENFSSGDDITRTKQARYARLKNRKSTSSSSPLPGTTLLDITNGEDAGVCDEDAHRSNRKASGRRKRKSRDKKETKDTDKGVGYNAILKGRTSKSVSVESEASETVSTEVGAFGDDDVTKNGWAFNLRKEKSRNLYEEVEVNTSFKEFKAFYGDDSISSFLTKRMEAKLCAKNKNTDPTEDHLVEAFDQTEDQTNAINTQEAFRPPAPCTTLVRRTSGKGVVASGGDKNALSEERAP</sequence>
<feature type="compositionally biased region" description="Basic residues" evidence="6">
    <location>
        <begin position="846"/>
        <end position="857"/>
    </location>
</feature>
<dbReference type="GO" id="GO:0001006">
    <property type="term" value="F:RNA polymerase III type 3 promoter sequence-specific DNA binding"/>
    <property type="evidence" value="ECO:0007669"/>
    <property type="project" value="TreeGrafter"/>
</dbReference>
<dbReference type="GO" id="GO:0042795">
    <property type="term" value="P:snRNA transcription by RNA polymerase II"/>
    <property type="evidence" value="ECO:0007669"/>
    <property type="project" value="TreeGrafter"/>
</dbReference>
<feature type="domain" description="HTH myb-type" evidence="8">
    <location>
        <begin position="585"/>
        <end position="636"/>
    </location>
</feature>
<dbReference type="Proteomes" id="UP001187471">
    <property type="component" value="Unassembled WGS sequence"/>
</dbReference>
<evidence type="ECO:0000256" key="5">
    <source>
        <dbReference type="ARBA" id="ARBA00023242"/>
    </source>
</evidence>
<dbReference type="GO" id="GO:0005634">
    <property type="term" value="C:nucleus"/>
    <property type="evidence" value="ECO:0007669"/>
    <property type="project" value="UniProtKB-SubCell"/>
</dbReference>
<evidence type="ECO:0000259" key="8">
    <source>
        <dbReference type="PROSITE" id="PS51294"/>
    </source>
</evidence>
<evidence type="ECO:0000313" key="10">
    <source>
        <dbReference type="Proteomes" id="UP001187471"/>
    </source>
</evidence>
<dbReference type="CDD" id="cd00167">
    <property type="entry name" value="SANT"/>
    <property type="match status" value="3"/>
</dbReference>
<dbReference type="SMART" id="SM00717">
    <property type="entry name" value="SANT"/>
    <property type="match status" value="5"/>
</dbReference>
<evidence type="ECO:0000256" key="3">
    <source>
        <dbReference type="ARBA" id="ARBA00023125"/>
    </source>
</evidence>
<feature type="compositionally biased region" description="Basic residues" evidence="6">
    <location>
        <begin position="889"/>
        <end position="902"/>
    </location>
</feature>
<feature type="compositionally biased region" description="Basic and acidic residues" evidence="6">
    <location>
        <begin position="903"/>
        <end position="912"/>
    </location>
</feature>
<dbReference type="GO" id="GO:0042796">
    <property type="term" value="P:snRNA transcription by RNA polymerase III"/>
    <property type="evidence" value="ECO:0007669"/>
    <property type="project" value="TreeGrafter"/>
</dbReference>
<dbReference type="AlphaFoldDB" id="A0AA88R426"/>
<dbReference type="Gene3D" id="1.10.10.60">
    <property type="entry name" value="Homeodomain-like"/>
    <property type="match status" value="4"/>
</dbReference>
<dbReference type="InterPro" id="IPR051575">
    <property type="entry name" value="Myb-like_DNA-bd"/>
</dbReference>
<dbReference type="GO" id="GO:0000978">
    <property type="term" value="F:RNA polymerase II cis-regulatory region sequence-specific DNA binding"/>
    <property type="evidence" value="ECO:0007669"/>
    <property type="project" value="TreeGrafter"/>
</dbReference>
<dbReference type="InterPro" id="IPR001005">
    <property type="entry name" value="SANT/Myb"/>
</dbReference>
<evidence type="ECO:0000313" key="9">
    <source>
        <dbReference type="EMBL" id="KAK2969895.1"/>
    </source>
</evidence>
<feature type="domain" description="Myb-like" evidence="7">
    <location>
        <begin position="532"/>
        <end position="584"/>
    </location>
</feature>
<dbReference type="FunFam" id="1.10.10.60:FF:000016">
    <property type="entry name" value="Transcriptional activator Myb isoform A"/>
    <property type="match status" value="1"/>
</dbReference>
<feature type="compositionally biased region" description="Low complexity" evidence="6">
    <location>
        <begin position="858"/>
        <end position="871"/>
    </location>
</feature>
<accession>A0AA88R426</accession>
<feature type="domain" description="HTH myb-type" evidence="8">
    <location>
        <begin position="637"/>
        <end position="693"/>
    </location>
</feature>
<name>A0AA88R426_9ASTE</name>
<evidence type="ECO:0000256" key="6">
    <source>
        <dbReference type="SAM" id="MobiDB-lite"/>
    </source>
</evidence>
<feature type="region of interest" description="Disordered" evidence="6">
    <location>
        <begin position="804"/>
        <end position="915"/>
    </location>
</feature>
<gene>
    <name evidence="9" type="ORF">RJ640_007443</name>
</gene>
<keyword evidence="4" id="KW-0804">Transcription</keyword>
<proteinExistence type="predicted"/>
<feature type="region of interest" description="Disordered" evidence="6">
    <location>
        <begin position="37"/>
        <end position="64"/>
    </location>
</feature>
<comment type="caution">
    <text evidence="9">The sequence shown here is derived from an EMBL/GenBank/DDBJ whole genome shotgun (WGS) entry which is preliminary data.</text>
</comment>
<evidence type="ECO:0000256" key="1">
    <source>
        <dbReference type="ARBA" id="ARBA00004123"/>
    </source>
</evidence>
<reference evidence="9" key="1">
    <citation type="submission" date="2022-12" db="EMBL/GenBank/DDBJ databases">
        <title>Draft genome assemblies for two species of Escallonia (Escalloniales).</title>
        <authorList>
            <person name="Chanderbali A."/>
            <person name="Dervinis C."/>
            <person name="Anghel I."/>
            <person name="Soltis D."/>
            <person name="Soltis P."/>
            <person name="Zapata F."/>
        </authorList>
    </citation>
    <scope>NUCLEOTIDE SEQUENCE</scope>
    <source>
        <strain evidence="9">UCBG92.1500</strain>
        <tissue evidence="9">Leaf</tissue>
    </source>
</reference>
<comment type="subcellular location">
    <subcellularLocation>
        <location evidence="1">Nucleus</location>
    </subcellularLocation>
</comment>
<dbReference type="PANTHER" id="PTHR46621">
    <property type="entry name" value="SNRNA-ACTIVATING PROTEIN COMPLEX SUBUNIT 4"/>
    <property type="match status" value="1"/>
</dbReference>
<dbReference type="PROSITE" id="PS51294">
    <property type="entry name" value="HTH_MYB"/>
    <property type="match status" value="3"/>
</dbReference>